<keyword evidence="3" id="KW-1185">Reference proteome</keyword>
<name>A0AAN6IHQ8_9EURO</name>
<evidence type="ECO:0000313" key="2">
    <source>
        <dbReference type="EMBL" id="KAI1618517.1"/>
    </source>
</evidence>
<comment type="caution">
    <text evidence="2">The sequence shown here is derived from an EMBL/GenBank/DDBJ whole genome shotgun (WGS) entry which is preliminary data.</text>
</comment>
<evidence type="ECO:0000313" key="3">
    <source>
        <dbReference type="Proteomes" id="UP001203852"/>
    </source>
</evidence>
<dbReference type="Proteomes" id="UP001203852">
    <property type="component" value="Unassembled WGS sequence"/>
</dbReference>
<gene>
    <name evidence="2" type="ORF">EDD36DRAFT_34043</name>
</gene>
<reference evidence="2" key="1">
    <citation type="journal article" date="2022" name="bioRxiv">
        <title>Deciphering the potential niche of two novel black yeast fungi from a biological soil crust based on their genomes, phenotypes, and melanin regulation.</title>
        <authorList>
            <consortium name="DOE Joint Genome Institute"/>
            <person name="Carr E.C."/>
            <person name="Barton Q."/>
            <person name="Grambo S."/>
            <person name="Sullivan M."/>
            <person name="Renfro C.M."/>
            <person name="Kuo A."/>
            <person name="Pangilinan J."/>
            <person name="Lipzen A."/>
            <person name="Keymanesh K."/>
            <person name="Savage E."/>
            <person name="Barry K."/>
            <person name="Grigoriev I.V."/>
            <person name="Riekhof W.R."/>
            <person name="Harris S.S."/>
        </authorList>
    </citation>
    <scope>NUCLEOTIDE SEQUENCE</scope>
    <source>
        <strain evidence="2">JF 03-4F</strain>
    </source>
</reference>
<evidence type="ECO:0000256" key="1">
    <source>
        <dbReference type="SAM" id="MobiDB-lite"/>
    </source>
</evidence>
<dbReference type="AlphaFoldDB" id="A0AAN6IHQ8"/>
<protein>
    <submittedName>
        <fullName evidence="2">Uncharacterized protein</fullName>
    </submittedName>
</protein>
<proteinExistence type="predicted"/>
<dbReference type="EMBL" id="MU404350">
    <property type="protein sequence ID" value="KAI1618517.1"/>
    <property type="molecule type" value="Genomic_DNA"/>
</dbReference>
<feature type="region of interest" description="Disordered" evidence="1">
    <location>
        <begin position="102"/>
        <end position="125"/>
    </location>
</feature>
<organism evidence="2 3">
    <name type="scientific">Exophiala viscosa</name>
    <dbReference type="NCBI Taxonomy" id="2486360"/>
    <lineage>
        <taxon>Eukaryota</taxon>
        <taxon>Fungi</taxon>
        <taxon>Dikarya</taxon>
        <taxon>Ascomycota</taxon>
        <taxon>Pezizomycotina</taxon>
        <taxon>Eurotiomycetes</taxon>
        <taxon>Chaetothyriomycetidae</taxon>
        <taxon>Chaetothyriales</taxon>
        <taxon>Herpotrichiellaceae</taxon>
        <taxon>Exophiala</taxon>
    </lineage>
</organism>
<accession>A0AAN6IHQ8</accession>
<sequence length="158" mass="16543">MLVITRNLPLPNGTCDMNATKVPVSSFMLEAWTSMAAIQRPTMNSSLWPEYQGANASYGIVIDNAAIPDVLNYTRCELWDQINAFQRELAYNGTLLGANATSVGTPSSNSTGTGSSTGCSSSASSTSISTYKSGAGRVHTSSMFNMIATGLLVVAGSL</sequence>